<accession>M4RFS1</accession>
<dbReference type="HOGENOM" id="CLU_3028156_0_0_6"/>
<evidence type="ECO:0000313" key="1">
    <source>
        <dbReference type="EMBL" id="AGH42390.1"/>
    </source>
</evidence>
<name>M4RFS1_9ALTE</name>
<evidence type="ECO:0000313" key="2">
    <source>
        <dbReference type="Proteomes" id="UP000011864"/>
    </source>
</evidence>
<gene>
    <name evidence="1" type="ORF">C427_0280</name>
</gene>
<organism evidence="1 2">
    <name type="scientific">Paraglaciecola psychrophila 170</name>
    <dbReference type="NCBI Taxonomy" id="1129794"/>
    <lineage>
        <taxon>Bacteria</taxon>
        <taxon>Pseudomonadati</taxon>
        <taxon>Pseudomonadota</taxon>
        <taxon>Gammaproteobacteria</taxon>
        <taxon>Alteromonadales</taxon>
        <taxon>Alteromonadaceae</taxon>
        <taxon>Paraglaciecola</taxon>
    </lineage>
</organism>
<proteinExistence type="predicted"/>
<dbReference type="EMBL" id="CP003837">
    <property type="protein sequence ID" value="AGH42390.1"/>
    <property type="molecule type" value="Genomic_DNA"/>
</dbReference>
<dbReference type="KEGG" id="gps:C427_0280"/>
<sequence>MVAYCLKENKPSFNLTDVELNSMIIAYADLRLVMKPFISTFGLTGNWWLFIPTFT</sequence>
<reference evidence="1 2" key="1">
    <citation type="journal article" date="2013" name="Genome Announc.">
        <title>Complete Genome Sequence of Glaciecola psychrophila Strain 170T.</title>
        <authorList>
            <person name="Yin J."/>
            <person name="Chen J."/>
            <person name="Liu G."/>
            <person name="Yu Y."/>
            <person name="Song L."/>
            <person name="Wang X."/>
            <person name="Qu X."/>
        </authorList>
    </citation>
    <scope>NUCLEOTIDE SEQUENCE [LARGE SCALE GENOMIC DNA]</scope>
    <source>
        <strain evidence="1 2">170</strain>
    </source>
</reference>
<dbReference type="AlphaFoldDB" id="M4RFS1"/>
<keyword evidence="2" id="KW-1185">Reference proteome</keyword>
<dbReference type="Proteomes" id="UP000011864">
    <property type="component" value="Chromosome"/>
</dbReference>
<protein>
    <submittedName>
        <fullName evidence="1">Uncharacterized protein</fullName>
    </submittedName>
</protein>